<dbReference type="EMBL" id="UZAL01009483">
    <property type="protein sequence ID" value="VDP02091.1"/>
    <property type="molecule type" value="Genomic_DNA"/>
</dbReference>
<evidence type="ECO:0000313" key="1">
    <source>
        <dbReference type="EMBL" id="VDP02091.1"/>
    </source>
</evidence>
<reference evidence="1 2" key="1">
    <citation type="submission" date="2018-11" db="EMBL/GenBank/DDBJ databases">
        <authorList>
            <consortium name="Pathogen Informatics"/>
        </authorList>
    </citation>
    <scope>NUCLEOTIDE SEQUENCE [LARGE SCALE GENOMIC DNA]</scope>
    <source>
        <strain>Denwood</strain>
        <strain evidence="2">Zambia</strain>
    </source>
</reference>
<protein>
    <submittedName>
        <fullName evidence="1">Uncharacterized protein</fullName>
    </submittedName>
</protein>
<keyword evidence="2" id="KW-1185">Reference proteome</keyword>
<gene>
    <name evidence="1" type="ORF">SMTD_LOCUS4047</name>
</gene>
<name>A0A183NPL1_9TREM</name>
<organism evidence="1 2">
    <name type="scientific">Schistosoma mattheei</name>
    <dbReference type="NCBI Taxonomy" id="31246"/>
    <lineage>
        <taxon>Eukaryota</taxon>
        <taxon>Metazoa</taxon>
        <taxon>Spiralia</taxon>
        <taxon>Lophotrochozoa</taxon>
        <taxon>Platyhelminthes</taxon>
        <taxon>Trematoda</taxon>
        <taxon>Digenea</taxon>
        <taxon>Strigeidida</taxon>
        <taxon>Schistosomatoidea</taxon>
        <taxon>Schistosomatidae</taxon>
        <taxon>Schistosoma</taxon>
    </lineage>
</organism>
<accession>A0A183NPL1</accession>
<sequence length="43" mass="5400">MERFHQLVNIVFHVKILVDYHFDLRYEWLYFVLCNVQPCQSKQ</sequence>
<evidence type="ECO:0000313" key="2">
    <source>
        <dbReference type="Proteomes" id="UP000269396"/>
    </source>
</evidence>
<proteinExistence type="predicted"/>
<dbReference type="AlphaFoldDB" id="A0A183NPL1"/>
<dbReference type="Proteomes" id="UP000269396">
    <property type="component" value="Unassembled WGS sequence"/>
</dbReference>